<dbReference type="InterPro" id="IPR023753">
    <property type="entry name" value="FAD/NAD-binding_dom"/>
</dbReference>
<evidence type="ECO:0000313" key="4">
    <source>
        <dbReference type="Proteomes" id="UP001431532"/>
    </source>
</evidence>
<feature type="domain" description="FAD/NAD(P)-binding" evidence="2">
    <location>
        <begin position="4"/>
        <end position="308"/>
    </location>
</feature>
<evidence type="ECO:0000256" key="1">
    <source>
        <dbReference type="ARBA" id="ARBA00023002"/>
    </source>
</evidence>
<keyword evidence="1" id="KW-0560">Oxidoreductase</keyword>
<proteinExistence type="predicted"/>
<evidence type="ECO:0000313" key="3">
    <source>
        <dbReference type="EMBL" id="MDI6453369.1"/>
    </source>
</evidence>
<dbReference type="InterPro" id="IPR051691">
    <property type="entry name" value="Metab_Enz_Cyan_OpOx_G3PDH"/>
</dbReference>
<reference evidence="3" key="1">
    <citation type="submission" date="2023-05" db="EMBL/GenBank/DDBJ databases">
        <title>Mariniplasma microaerophilum sp. nov., a novel anaerobic mollicute isolated from terrestrial mud volcano, Taman Peninsula, Russia.</title>
        <authorList>
            <person name="Khomyakova M.A."/>
            <person name="Merkel A.Y."/>
            <person name="Slobodkin A.I."/>
        </authorList>
    </citation>
    <scope>NUCLEOTIDE SEQUENCE</scope>
    <source>
        <strain evidence="3">M4Ah</strain>
    </source>
</reference>
<sequence>MIHKDLIIIGGGPSGLCAAKTALEAGVKVLIIDRSPELGGQLVKQTHKFFGSKSQYAKTRGFDIAKKLIKDLENQPNLEILKNTTVVGLYPNNVVTVYDDHNYVRYQSRAVIVATGASEKFLAFENNDLPGIYGAGAIQTLMNNYGVLPGCEVVMVGSGNIGLIVSYQLLQAGVKVKAIVEAAPTIGGYKVHASKIRRLGIPILTSTTVKKAIGKDAIEAIETVKLDEKWQEIPNTSEMITVDALCISVGLSPMHQLISMINAKTKFIPELGGFVPVIDHHHRTSVPSVFVCGDAVGIEEASSAMMEGYLTGLYVAQDLGLQHPNEKELITLYEEQLNMLRDGPFGIKTKIGLAKLREDETYAE</sequence>
<dbReference type="Gene3D" id="3.50.50.60">
    <property type="entry name" value="FAD/NAD(P)-binding domain"/>
    <property type="match status" value="2"/>
</dbReference>
<dbReference type="InterPro" id="IPR036188">
    <property type="entry name" value="FAD/NAD-bd_sf"/>
</dbReference>
<dbReference type="SUPFAM" id="SSF51905">
    <property type="entry name" value="FAD/NAD(P)-binding domain"/>
    <property type="match status" value="1"/>
</dbReference>
<evidence type="ECO:0000259" key="2">
    <source>
        <dbReference type="Pfam" id="PF07992"/>
    </source>
</evidence>
<dbReference type="Pfam" id="PF07992">
    <property type="entry name" value="Pyr_redox_2"/>
    <property type="match status" value="1"/>
</dbReference>
<dbReference type="AlphaFoldDB" id="A0AAW6UCJ1"/>
<accession>A0AAW6UCJ1</accession>
<dbReference type="RefSeq" id="WP_282839801.1">
    <property type="nucleotide sequence ID" value="NZ_JASCXW010000026.1"/>
</dbReference>
<dbReference type="PANTHER" id="PTHR42949:SF3">
    <property type="entry name" value="ANAEROBIC GLYCEROL-3-PHOSPHATE DEHYDROGENASE SUBUNIT B"/>
    <property type="match status" value="1"/>
</dbReference>
<keyword evidence="4" id="KW-1185">Reference proteome</keyword>
<dbReference type="PRINTS" id="PR00368">
    <property type="entry name" value="FADPNR"/>
</dbReference>
<gene>
    <name evidence="3" type="ORF">QJ521_07315</name>
</gene>
<dbReference type="Proteomes" id="UP001431532">
    <property type="component" value="Unassembled WGS sequence"/>
</dbReference>
<dbReference type="GO" id="GO:0016491">
    <property type="term" value="F:oxidoreductase activity"/>
    <property type="evidence" value="ECO:0007669"/>
    <property type="project" value="UniProtKB-KW"/>
</dbReference>
<comment type="caution">
    <text evidence="3">The sequence shown here is derived from an EMBL/GenBank/DDBJ whole genome shotgun (WGS) entry which is preliminary data.</text>
</comment>
<dbReference type="EMBL" id="JASCXW010000026">
    <property type="protein sequence ID" value="MDI6453369.1"/>
    <property type="molecule type" value="Genomic_DNA"/>
</dbReference>
<dbReference type="PANTHER" id="PTHR42949">
    <property type="entry name" value="ANAEROBIC GLYCEROL-3-PHOSPHATE DEHYDROGENASE SUBUNIT B"/>
    <property type="match status" value="1"/>
</dbReference>
<protein>
    <submittedName>
        <fullName evidence="3">NAD(P)/FAD-dependent oxidoreductase</fullName>
    </submittedName>
</protein>
<dbReference type="PRINTS" id="PR00469">
    <property type="entry name" value="PNDRDTASEII"/>
</dbReference>
<organism evidence="3 4">
    <name type="scientific">Peloplasma aerotolerans</name>
    <dbReference type="NCBI Taxonomy" id="3044389"/>
    <lineage>
        <taxon>Bacteria</taxon>
        <taxon>Bacillati</taxon>
        <taxon>Mycoplasmatota</taxon>
        <taxon>Mollicutes</taxon>
        <taxon>Acholeplasmatales</taxon>
        <taxon>Acholeplasmataceae</taxon>
        <taxon>Peloplasma</taxon>
    </lineage>
</organism>
<name>A0AAW6UCJ1_9MOLU</name>